<name>A0A1F4XIZ9_9BACT</name>
<gene>
    <name evidence="2" type="ORF">A2V81_05385</name>
</gene>
<evidence type="ECO:0000256" key="1">
    <source>
        <dbReference type="SAM" id="Phobius"/>
    </source>
</evidence>
<keyword evidence="1" id="KW-0472">Membrane</keyword>
<evidence type="ECO:0000313" key="2">
    <source>
        <dbReference type="EMBL" id="OGC81667.1"/>
    </source>
</evidence>
<dbReference type="Proteomes" id="UP000177614">
    <property type="component" value="Unassembled WGS sequence"/>
</dbReference>
<organism evidence="2 3">
    <name type="scientific">Candidatus Abawacabacteria bacterium RBG_16_42_10</name>
    <dbReference type="NCBI Taxonomy" id="1817814"/>
    <lineage>
        <taxon>Bacteria</taxon>
        <taxon>Candidatus Abawacaibacteriota</taxon>
    </lineage>
</organism>
<keyword evidence="1" id="KW-0812">Transmembrane</keyword>
<dbReference type="EMBL" id="MEWR01000023">
    <property type="protein sequence ID" value="OGC81667.1"/>
    <property type="molecule type" value="Genomic_DNA"/>
</dbReference>
<dbReference type="AlphaFoldDB" id="A0A1F4XIZ9"/>
<evidence type="ECO:0000313" key="3">
    <source>
        <dbReference type="Proteomes" id="UP000177614"/>
    </source>
</evidence>
<feature type="transmembrane region" description="Helical" evidence="1">
    <location>
        <begin position="43"/>
        <end position="65"/>
    </location>
</feature>
<reference evidence="2 3" key="1">
    <citation type="journal article" date="2016" name="Nat. Commun.">
        <title>Thousands of microbial genomes shed light on interconnected biogeochemical processes in an aquifer system.</title>
        <authorList>
            <person name="Anantharaman K."/>
            <person name="Brown C.T."/>
            <person name="Hug L.A."/>
            <person name="Sharon I."/>
            <person name="Castelle C.J."/>
            <person name="Probst A.J."/>
            <person name="Thomas B.C."/>
            <person name="Singh A."/>
            <person name="Wilkins M.J."/>
            <person name="Karaoz U."/>
            <person name="Brodie E.L."/>
            <person name="Williams K.H."/>
            <person name="Hubbard S.S."/>
            <person name="Banfield J.F."/>
        </authorList>
    </citation>
    <scope>NUCLEOTIDE SEQUENCE [LARGE SCALE GENOMIC DNA]</scope>
</reference>
<sequence>MKYLFLTLASLIGLLQLVAFFQNLAGAMDTDLYLLTETWTMNPGMIMFFGFILGGLATFCLILFFNNGKLPVDQRNDFGGGSSEW</sequence>
<keyword evidence="1" id="KW-1133">Transmembrane helix</keyword>
<comment type="caution">
    <text evidence="2">The sequence shown here is derived from an EMBL/GenBank/DDBJ whole genome shotgun (WGS) entry which is preliminary data.</text>
</comment>
<protein>
    <submittedName>
        <fullName evidence="2">Uncharacterized protein</fullName>
    </submittedName>
</protein>
<accession>A0A1F4XIZ9</accession>
<proteinExistence type="predicted"/>